<proteinExistence type="predicted"/>
<name>A0AAD5UXY4_9APHY</name>
<dbReference type="AlphaFoldDB" id="A0AAD5UXY4"/>
<evidence type="ECO:0000313" key="2">
    <source>
        <dbReference type="EMBL" id="KAJ3479502.1"/>
    </source>
</evidence>
<evidence type="ECO:0000313" key="3">
    <source>
        <dbReference type="Proteomes" id="UP001212997"/>
    </source>
</evidence>
<dbReference type="Proteomes" id="UP001212997">
    <property type="component" value="Unassembled WGS sequence"/>
</dbReference>
<accession>A0AAD5UXY4</accession>
<dbReference type="EMBL" id="JANAWD010000435">
    <property type="protein sequence ID" value="KAJ3479502.1"/>
    <property type="molecule type" value="Genomic_DNA"/>
</dbReference>
<protein>
    <submittedName>
        <fullName evidence="2">Uncharacterized protein</fullName>
    </submittedName>
</protein>
<evidence type="ECO:0000256" key="1">
    <source>
        <dbReference type="SAM" id="MobiDB-lite"/>
    </source>
</evidence>
<sequence>MDLGSSTQSDIFEEDEVEVEISNILPSSPQTSTSSATSSMLKRPKKKLLVPTILIDIAVYLRSKLHRPKLLASTTSSSISSLDLSN</sequence>
<organism evidence="2 3">
    <name type="scientific">Meripilus lineatus</name>
    <dbReference type="NCBI Taxonomy" id="2056292"/>
    <lineage>
        <taxon>Eukaryota</taxon>
        <taxon>Fungi</taxon>
        <taxon>Dikarya</taxon>
        <taxon>Basidiomycota</taxon>
        <taxon>Agaricomycotina</taxon>
        <taxon>Agaricomycetes</taxon>
        <taxon>Polyporales</taxon>
        <taxon>Meripilaceae</taxon>
        <taxon>Meripilus</taxon>
    </lineage>
</organism>
<comment type="caution">
    <text evidence="2">The sequence shown here is derived from an EMBL/GenBank/DDBJ whole genome shotgun (WGS) entry which is preliminary data.</text>
</comment>
<keyword evidence="3" id="KW-1185">Reference proteome</keyword>
<gene>
    <name evidence="2" type="ORF">NLI96_g9020</name>
</gene>
<feature type="region of interest" description="Disordered" evidence="1">
    <location>
        <begin position="22"/>
        <end position="43"/>
    </location>
</feature>
<reference evidence="2" key="1">
    <citation type="submission" date="2022-07" db="EMBL/GenBank/DDBJ databases">
        <title>Genome Sequence of Physisporinus lineatus.</title>
        <authorList>
            <person name="Buettner E."/>
        </authorList>
    </citation>
    <scope>NUCLEOTIDE SEQUENCE</scope>
    <source>
        <strain evidence="2">VT162</strain>
    </source>
</reference>
<feature type="compositionally biased region" description="Low complexity" evidence="1">
    <location>
        <begin position="27"/>
        <end position="39"/>
    </location>
</feature>